<dbReference type="InterPro" id="IPR038765">
    <property type="entry name" value="Papain-like_cys_pep_sf"/>
</dbReference>
<feature type="domain" description="Calpain catalytic" evidence="8">
    <location>
        <begin position="245"/>
        <end position="427"/>
    </location>
</feature>
<evidence type="ECO:0000256" key="7">
    <source>
        <dbReference type="SAM" id="Phobius"/>
    </source>
</evidence>
<keyword evidence="10" id="KW-1185">Reference proteome</keyword>
<keyword evidence="7" id="KW-0812">Transmembrane</keyword>
<dbReference type="InterPro" id="IPR001300">
    <property type="entry name" value="Peptidase_C2_calpain_cat"/>
</dbReference>
<dbReference type="GO" id="GO:0006508">
    <property type="term" value="P:proteolysis"/>
    <property type="evidence" value="ECO:0007669"/>
    <property type="project" value="UniProtKB-KW"/>
</dbReference>
<protein>
    <submittedName>
        <fullName evidence="9">Calpain family cysteine protease</fullName>
    </submittedName>
</protein>
<feature type="active site" evidence="5">
    <location>
        <position position="424"/>
    </location>
</feature>
<evidence type="ECO:0000313" key="9">
    <source>
        <dbReference type="EMBL" id="PRY00630.1"/>
    </source>
</evidence>
<organism evidence="9 10">
    <name type="scientific">Allonocardiopsis opalescens</name>
    <dbReference type="NCBI Taxonomy" id="1144618"/>
    <lineage>
        <taxon>Bacteria</taxon>
        <taxon>Bacillati</taxon>
        <taxon>Actinomycetota</taxon>
        <taxon>Actinomycetes</taxon>
        <taxon>Streptosporangiales</taxon>
        <taxon>Allonocardiopsis</taxon>
    </lineage>
</organism>
<comment type="caution">
    <text evidence="9">The sequence shown here is derived from an EMBL/GenBank/DDBJ whole genome shotgun (WGS) entry which is preliminary data.</text>
</comment>
<evidence type="ECO:0000256" key="3">
    <source>
        <dbReference type="ARBA" id="ARBA00022801"/>
    </source>
</evidence>
<keyword evidence="2 5" id="KW-0645">Protease</keyword>
<reference evidence="9 10" key="1">
    <citation type="submission" date="2018-03" db="EMBL/GenBank/DDBJ databases">
        <title>Genomic Encyclopedia of Archaeal and Bacterial Type Strains, Phase II (KMG-II): from individual species to whole genera.</title>
        <authorList>
            <person name="Goeker M."/>
        </authorList>
    </citation>
    <scope>NUCLEOTIDE SEQUENCE [LARGE SCALE GENOMIC DNA]</scope>
    <source>
        <strain evidence="9 10">DSM 45601</strain>
    </source>
</reference>
<keyword evidence="4 5" id="KW-0788">Thiol protease</keyword>
<feature type="region of interest" description="Disordered" evidence="6">
    <location>
        <begin position="67"/>
        <end position="116"/>
    </location>
</feature>
<dbReference type="OrthoDB" id="4617536at2"/>
<keyword evidence="7" id="KW-1133">Transmembrane helix</keyword>
<dbReference type="SUPFAM" id="SSF54001">
    <property type="entry name" value="Cysteine proteinases"/>
    <property type="match status" value="1"/>
</dbReference>
<dbReference type="Proteomes" id="UP000237846">
    <property type="component" value="Unassembled WGS sequence"/>
</dbReference>
<keyword evidence="3 5" id="KW-0378">Hydrolase</keyword>
<evidence type="ECO:0000256" key="4">
    <source>
        <dbReference type="ARBA" id="ARBA00022807"/>
    </source>
</evidence>
<evidence type="ECO:0000313" key="10">
    <source>
        <dbReference type="Proteomes" id="UP000237846"/>
    </source>
</evidence>
<evidence type="ECO:0000256" key="1">
    <source>
        <dbReference type="ARBA" id="ARBA00007623"/>
    </source>
</evidence>
<dbReference type="Pfam" id="PF00648">
    <property type="entry name" value="Peptidase_C2"/>
    <property type="match status" value="1"/>
</dbReference>
<dbReference type="EMBL" id="PVZC01000002">
    <property type="protein sequence ID" value="PRY00630.1"/>
    <property type="molecule type" value="Genomic_DNA"/>
</dbReference>
<keyword evidence="7" id="KW-0472">Membrane</keyword>
<dbReference type="AlphaFoldDB" id="A0A2T0Q9Z4"/>
<feature type="active site" evidence="5">
    <location>
        <position position="254"/>
    </location>
</feature>
<dbReference type="PANTHER" id="PTHR10183">
    <property type="entry name" value="CALPAIN"/>
    <property type="match status" value="1"/>
</dbReference>
<dbReference type="GO" id="GO:0004198">
    <property type="term" value="F:calcium-dependent cysteine-type endopeptidase activity"/>
    <property type="evidence" value="ECO:0007669"/>
    <property type="project" value="InterPro"/>
</dbReference>
<feature type="region of interest" description="Disordered" evidence="6">
    <location>
        <begin position="378"/>
        <end position="398"/>
    </location>
</feature>
<dbReference type="PANTHER" id="PTHR10183:SF379">
    <property type="entry name" value="CALPAIN-5"/>
    <property type="match status" value="1"/>
</dbReference>
<sequence length="451" mass="48850">MIIRSRAAALARARRERGASALEYAAVIVIAGALLALIVGTGAFQTIGDSVQRAVCGLFQGPDACAEQDTAAPDGAPVSGDPDEGANEGPVDDDRPLPDPTTRPPDDPGPVDQGQVDDTRRFIREYLDFEPGFWPWEWDGPDSLELYQRLMNLTGPELDAALAGLSEDELRELFASPVGINLVAEHIRRNASLDTLRRLGAANAFPLDPRFDNVGSDTADTARYGEVPGGQLFGGPNNDQISIEDINQQALSDCWWMASLGATAQHEPGRIRDMIVENPNGTFTVTFPDGEAVTVTPDLPLSENGNPVFAGTRGNPPVLWPAIMEKALAQRDGGYEQVEVDSFTRGMEILTGNESDSRDSGDVSLSELAEMHRNGDAIAFNTPSMDDAEGPRYDGQPDPPDLNNFHFYVVTGVNEQTGEVTLYNPWGRNHRTVNHSELDEAFVQMQSNNFG</sequence>
<feature type="active site" evidence="5">
    <location>
        <position position="406"/>
    </location>
</feature>
<evidence type="ECO:0000259" key="8">
    <source>
        <dbReference type="PROSITE" id="PS50203"/>
    </source>
</evidence>
<dbReference type="PROSITE" id="PS50203">
    <property type="entry name" value="CALPAIN_CAT"/>
    <property type="match status" value="1"/>
</dbReference>
<accession>A0A2T0Q9Z4</accession>
<evidence type="ECO:0000256" key="5">
    <source>
        <dbReference type="PROSITE-ProRule" id="PRU00239"/>
    </source>
</evidence>
<evidence type="ECO:0000256" key="2">
    <source>
        <dbReference type="ARBA" id="ARBA00022670"/>
    </source>
</evidence>
<dbReference type="RefSeq" id="WP_106242352.1">
    <property type="nucleotide sequence ID" value="NZ_PVZC01000002.1"/>
</dbReference>
<evidence type="ECO:0000256" key="6">
    <source>
        <dbReference type="SAM" id="MobiDB-lite"/>
    </source>
</evidence>
<feature type="transmembrane region" description="Helical" evidence="7">
    <location>
        <begin position="21"/>
        <end position="44"/>
    </location>
</feature>
<name>A0A2T0Q9Z4_9ACTN</name>
<comment type="similarity">
    <text evidence="1">Belongs to the peptidase C2 family.</text>
</comment>
<gene>
    <name evidence="9" type="ORF">CLV72_102261</name>
</gene>
<proteinExistence type="inferred from homology"/>
<dbReference type="InterPro" id="IPR022684">
    <property type="entry name" value="Calpain_cysteine_protease"/>
</dbReference>